<evidence type="ECO:0000313" key="3">
    <source>
        <dbReference type="Proteomes" id="UP000625316"/>
    </source>
</evidence>
<organism evidence="2 3">
    <name type="scientific">Romeriopsis navalis LEGE 11480</name>
    <dbReference type="NCBI Taxonomy" id="2777977"/>
    <lineage>
        <taxon>Bacteria</taxon>
        <taxon>Bacillati</taxon>
        <taxon>Cyanobacteriota</taxon>
        <taxon>Cyanophyceae</taxon>
        <taxon>Leptolyngbyales</taxon>
        <taxon>Leptolyngbyaceae</taxon>
        <taxon>Romeriopsis</taxon>
        <taxon>Romeriopsis navalis</taxon>
    </lineage>
</organism>
<sequence length="538" mass="59562">MATQFNFTYGQDITLQQMVGVETAGKIWSSYLQDDVTLNIHVGTSSSLPKDVIGGALPGIQADVDHEDFYNALDADQTTANDATAVQNLRRFSSRVVYDMFIRDDDNFRSSRSIEDVNLTRANAKALNLIGRHDQGLDGVILLGNLAGNSKFNWNYDYSRSGKMGGNDLDYLSTVMHEIGHVLGFVSGVDQPGWIGSRVEIQGDQLTAYRDFLQDRVSYATALDLYRYNIDTSDGWSDIDLAYGSNGGKKYFSIDGETALAEFATGLDQSLGGDGEQASHWKYGTEGLMSPRLKKKQRVMISQLDLTAFDVIGWDVQETTINFQQIHNQTKKALASRLNPNLANNQRLSWMNNALNSPSQTQQYAQQLTQEPTGAINDMIQNSQVYQWGTHGDGYWWGADSDGWWQKVADLFYQRGLFSTISDTDSAPQAAGNQNSGGFNLAIQFEGFGNSGNVSQVIDTVLSMVKQNQSQPAIGDSSNITLTQVETMVIDLVSPSANQFELSTPKAFSHTRKRANKQVDDRHQTEWGIPGDGYWSNL</sequence>
<keyword evidence="2" id="KW-0482">Metalloprotease</keyword>
<name>A0A928Z419_9CYAN</name>
<comment type="caution">
    <text evidence="2">The sequence shown here is derived from an EMBL/GenBank/DDBJ whole genome shotgun (WGS) entry which is preliminary data.</text>
</comment>
<proteinExistence type="predicted"/>
<dbReference type="EMBL" id="JADEXQ010000058">
    <property type="protein sequence ID" value="MBE9031279.1"/>
    <property type="molecule type" value="Genomic_DNA"/>
</dbReference>
<keyword evidence="2" id="KW-0645">Protease</keyword>
<dbReference type="GO" id="GO:0008237">
    <property type="term" value="F:metallopeptidase activity"/>
    <property type="evidence" value="ECO:0007669"/>
    <property type="project" value="UniProtKB-KW"/>
</dbReference>
<reference evidence="2" key="1">
    <citation type="submission" date="2020-10" db="EMBL/GenBank/DDBJ databases">
        <authorList>
            <person name="Castelo-Branco R."/>
            <person name="Eusebio N."/>
            <person name="Adriana R."/>
            <person name="Vieira A."/>
            <person name="Brugerolle De Fraissinette N."/>
            <person name="Rezende De Castro R."/>
            <person name="Schneider M.P."/>
            <person name="Vasconcelos V."/>
            <person name="Leao P.N."/>
        </authorList>
    </citation>
    <scope>NUCLEOTIDE SEQUENCE</scope>
    <source>
        <strain evidence="2">LEGE 11480</strain>
    </source>
</reference>
<dbReference type="RefSeq" id="WP_264326109.1">
    <property type="nucleotide sequence ID" value="NZ_JADEXQ010000058.1"/>
</dbReference>
<keyword evidence="3" id="KW-1185">Reference proteome</keyword>
<dbReference type="AlphaFoldDB" id="A0A928Z419"/>
<dbReference type="Proteomes" id="UP000625316">
    <property type="component" value="Unassembled WGS sequence"/>
</dbReference>
<keyword evidence="2" id="KW-0378">Hydrolase</keyword>
<protein>
    <submittedName>
        <fullName evidence="2">NF038122 family metalloprotease</fullName>
    </submittedName>
</protein>
<dbReference type="SUPFAM" id="SSF55486">
    <property type="entry name" value="Metalloproteases ('zincins'), catalytic domain"/>
    <property type="match status" value="1"/>
</dbReference>
<gene>
    <name evidence="2" type="ORF">IQ266_16210</name>
</gene>
<dbReference type="NCBIfam" id="NF038122">
    <property type="entry name" value="metallo_LGF"/>
    <property type="match status" value="1"/>
</dbReference>
<evidence type="ECO:0000313" key="2">
    <source>
        <dbReference type="EMBL" id="MBE9031279.1"/>
    </source>
</evidence>
<feature type="region of interest" description="Disordered" evidence="1">
    <location>
        <begin position="511"/>
        <end position="538"/>
    </location>
</feature>
<accession>A0A928Z419</accession>
<evidence type="ECO:0000256" key="1">
    <source>
        <dbReference type="SAM" id="MobiDB-lite"/>
    </source>
</evidence>